<evidence type="ECO:0000313" key="2">
    <source>
        <dbReference type="Proteomes" id="UP000282876"/>
    </source>
</evidence>
<protein>
    <submittedName>
        <fullName evidence="1">Uncharacterized protein</fullName>
    </submittedName>
</protein>
<sequence length="278" mass="33190">MNQIKIFFKILKLKIIIVKKGMIGLLILMKLGCKCTKKPNNFYLPLGNKIKSEEELRIHYMTRWPESITERYYKKDIQRKDINDTSEVEKKKNRETEFDTKDENIKTSKLELSEQKHILIPQRTSQDLSFLSRRSCLETKNIQTTSCSESKDLVLLNVMMCLIKEKYEEIVGEIAHLSRNPFYSNRVKRIIIRSKDAFRLTRELFERIQQDSELYSQTHEILEDYKTFLKDLEDNIHLIVPKTKHGYILQKATIHKFFWIRRFLLKLRNACAVLNKLN</sequence>
<dbReference type="AlphaFoldDB" id="A0A437AIW9"/>
<comment type="caution">
    <text evidence="1">The sequence shown here is derived from an EMBL/GenBank/DDBJ whole genome shotgun (WGS) entry which is preliminary data.</text>
</comment>
<proteinExistence type="predicted"/>
<name>A0A437AIW9_9MICR</name>
<evidence type="ECO:0000313" key="1">
    <source>
        <dbReference type="EMBL" id="RVD91110.1"/>
    </source>
</evidence>
<gene>
    <name evidence="1" type="ORF">TUBRATIS_24510</name>
</gene>
<organism evidence="1 2">
    <name type="scientific">Tubulinosema ratisbonensis</name>
    <dbReference type="NCBI Taxonomy" id="291195"/>
    <lineage>
        <taxon>Eukaryota</taxon>
        <taxon>Fungi</taxon>
        <taxon>Fungi incertae sedis</taxon>
        <taxon>Microsporidia</taxon>
        <taxon>Tubulinosematoidea</taxon>
        <taxon>Tubulinosematidae</taxon>
        <taxon>Tubulinosema</taxon>
    </lineage>
</organism>
<dbReference type="VEuPathDB" id="MicrosporidiaDB:TUBRATIS_24510"/>
<accession>A0A437AIW9</accession>
<dbReference type="Proteomes" id="UP000282876">
    <property type="component" value="Unassembled WGS sequence"/>
</dbReference>
<reference evidence="1 2" key="1">
    <citation type="submission" date="2018-10" db="EMBL/GenBank/DDBJ databases">
        <title>Draft genome sequence of the microsporidian Tubulinosema ratisbonensis.</title>
        <authorList>
            <person name="Polonais V."/>
            <person name="Peyretaillade E."/>
            <person name="Niehus S."/>
            <person name="Wawrzyniak I."/>
            <person name="Franchet A."/>
            <person name="Gaspin C."/>
            <person name="Reichstadt M."/>
            <person name="Belser C."/>
            <person name="Labadie K."/>
            <person name="Delbac F."/>
            <person name="Ferrandon D."/>
        </authorList>
    </citation>
    <scope>NUCLEOTIDE SEQUENCE [LARGE SCALE GENOMIC DNA]</scope>
    <source>
        <strain evidence="1 2">Franzen</strain>
    </source>
</reference>
<dbReference type="EMBL" id="RCSS01000644">
    <property type="protein sequence ID" value="RVD91110.1"/>
    <property type="molecule type" value="Genomic_DNA"/>
</dbReference>
<keyword evidence="2" id="KW-1185">Reference proteome</keyword>